<evidence type="ECO:0000313" key="1">
    <source>
        <dbReference type="EMBL" id="PTB53424.1"/>
    </source>
</evidence>
<name>A0A2T4A8L5_TRIHA</name>
<proteinExistence type="predicted"/>
<dbReference type="GeneID" id="36623934"/>
<accession>A0A2T4A8L5</accession>
<dbReference type="RefSeq" id="XP_024773101.1">
    <property type="nucleotide sequence ID" value="XM_024915366.1"/>
</dbReference>
<gene>
    <name evidence="1" type="ORF">M431DRAFT_462215</name>
</gene>
<dbReference type="AlphaFoldDB" id="A0A2T4A8L5"/>
<organism evidence="1 2">
    <name type="scientific">Trichoderma harzianum CBS 226.95</name>
    <dbReference type="NCBI Taxonomy" id="983964"/>
    <lineage>
        <taxon>Eukaryota</taxon>
        <taxon>Fungi</taxon>
        <taxon>Dikarya</taxon>
        <taxon>Ascomycota</taxon>
        <taxon>Pezizomycotina</taxon>
        <taxon>Sordariomycetes</taxon>
        <taxon>Hypocreomycetidae</taxon>
        <taxon>Hypocreales</taxon>
        <taxon>Hypocreaceae</taxon>
        <taxon>Trichoderma</taxon>
    </lineage>
</organism>
<sequence>MTEPVPGKTLLAHGSLVCQIHRRFKPDRAKSAPRPNTLRDQFQPGCRYLLIITYKLHRQLPQSWHSCFPQGEDWHGINTCAMTSTMGSKSMGRGGAWFQSGLVLPVWTEARTALQTSLSLALCLSASSVPASSTPAGIARPIGGSRCHGCLSSPRPFKPLCRIFEYGELGELGKHGAPAFWMGSFFH</sequence>
<dbReference type="EMBL" id="KZ679682">
    <property type="protein sequence ID" value="PTB53424.1"/>
    <property type="molecule type" value="Genomic_DNA"/>
</dbReference>
<keyword evidence="2" id="KW-1185">Reference proteome</keyword>
<dbReference type="Proteomes" id="UP000241690">
    <property type="component" value="Unassembled WGS sequence"/>
</dbReference>
<evidence type="ECO:0000313" key="2">
    <source>
        <dbReference type="Proteomes" id="UP000241690"/>
    </source>
</evidence>
<protein>
    <submittedName>
        <fullName evidence="1">Uncharacterized protein</fullName>
    </submittedName>
</protein>
<reference evidence="1 2" key="1">
    <citation type="submission" date="2016-07" db="EMBL/GenBank/DDBJ databases">
        <title>Multiple horizontal gene transfer events from other fungi enriched the ability of initially mycotrophic Trichoderma (Ascomycota) to feed on dead plant biomass.</title>
        <authorList>
            <consortium name="DOE Joint Genome Institute"/>
            <person name="Aerts A."/>
            <person name="Atanasova L."/>
            <person name="Chenthamara K."/>
            <person name="Zhang J."/>
            <person name="Grujic M."/>
            <person name="Henrissat B."/>
            <person name="Kuo A."/>
            <person name="Salamov A."/>
            <person name="Lipzen A."/>
            <person name="Labutti K."/>
            <person name="Barry K."/>
            <person name="Miao Y."/>
            <person name="Rahimi M.J."/>
            <person name="Shen Q."/>
            <person name="Grigoriev I.V."/>
            <person name="Kubicek C.P."/>
            <person name="Druzhinina I.S."/>
        </authorList>
    </citation>
    <scope>NUCLEOTIDE SEQUENCE [LARGE SCALE GENOMIC DNA]</scope>
    <source>
        <strain evidence="1 2">CBS 226.95</strain>
    </source>
</reference>